<dbReference type="AlphaFoldDB" id="A0A0E3GRR7"/>
<evidence type="ECO:0000313" key="1">
    <source>
        <dbReference type="EMBL" id="AKA70791.1"/>
    </source>
</evidence>
<reference evidence="1 2" key="1">
    <citation type="journal article" date="2015" name="J. Biotechnol.">
        <title>Complete genome sequence of a malodorant-producing acetogen, Clostridium scatologenes ATCC 25775(T).</title>
        <authorList>
            <person name="Zhu Z."/>
            <person name="Guo T."/>
            <person name="Zheng H."/>
            <person name="Song T."/>
            <person name="Ouyang P."/>
            <person name="Xie J."/>
        </authorList>
    </citation>
    <scope>NUCLEOTIDE SEQUENCE [LARGE SCALE GENOMIC DNA]</scope>
    <source>
        <strain evidence="1 2">ATCC 25775</strain>
    </source>
</reference>
<accession>A0A0E3GRR7</accession>
<evidence type="ECO:0008006" key="3">
    <source>
        <dbReference type="Google" id="ProtNLM"/>
    </source>
</evidence>
<dbReference type="KEGG" id="csq:CSCA_3666"/>
<protein>
    <recommendedName>
        <fullName evidence="3">Hydrolase</fullName>
    </recommendedName>
</protein>
<keyword evidence="2" id="KW-1185">Reference proteome</keyword>
<sequence length="239" mass="25914">MSDVNRAAVKGNKYVPEIKGTLRSHMINIPEVIRKASGIKVFGKRLKSFLFTTDIAVIKNTNADAIMAVYPFTPQPVITKVLVAASDVPVFCGVGGGLTMGKRVVNLALDAEFKGAMGVVVNSPTSNEVIRAMRDTIDIPIIVTVVSEYDDIQKRIEAGTTIINVAAGKKSAEIVRRIREKYAELPIIATGGKNEESINETIEAGANAISYTPPTTSELFAVTMEKYRNMAIEPDKKQD</sequence>
<evidence type="ECO:0000313" key="2">
    <source>
        <dbReference type="Proteomes" id="UP000033115"/>
    </source>
</evidence>
<name>A0A0E3GRR7_CLOSL</name>
<organism evidence="1 2">
    <name type="scientific">Clostridium scatologenes</name>
    <dbReference type="NCBI Taxonomy" id="1548"/>
    <lineage>
        <taxon>Bacteria</taxon>
        <taxon>Bacillati</taxon>
        <taxon>Bacillota</taxon>
        <taxon>Clostridia</taxon>
        <taxon>Eubacteriales</taxon>
        <taxon>Clostridiaceae</taxon>
        <taxon>Clostridium</taxon>
    </lineage>
</organism>
<proteinExistence type="predicted"/>
<gene>
    <name evidence="1" type="ORF">CSCA_3666</name>
</gene>
<dbReference type="STRING" id="1548.CSCA_3666"/>
<dbReference type="Gene3D" id="3.20.20.70">
    <property type="entry name" value="Aldolase class I"/>
    <property type="match status" value="1"/>
</dbReference>
<dbReference type="RefSeq" id="WP_029162013.1">
    <property type="nucleotide sequence ID" value="NZ_CP009933.1"/>
</dbReference>
<dbReference type="EMBL" id="CP009933">
    <property type="protein sequence ID" value="AKA70791.1"/>
    <property type="molecule type" value="Genomic_DNA"/>
</dbReference>
<dbReference type="HOGENOM" id="CLU_082733_0_0_9"/>
<dbReference type="InterPro" id="IPR013785">
    <property type="entry name" value="Aldolase_TIM"/>
</dbReference>
<dbReference type="Proteomes" id="UP000033115">
    <property type="component" value="Chromosome"/>
</dbReference>
<dbReference type="SUPFAM" id="SSF51412">
    <property type="entry name" value="Inosine monophosphate dehydrogenase (IMPDH)"/>
    <property type="match status" value="1"/>
</dbReference>